<dbReference type="InterPro" id="IPR008462">
    <property type="entry name" value="CsbD"/>
</dbReference>
<dbReference type="AlphaFoldDB" id="D3FBN8"/>
<dbReference type="Gene3D" id="1.10.1470.10">
    <property type="entry name" value="YjbJ"/>
    <property type="match status" value="1"/>
</dbReference>
<protein>
    <submittedName>
        <fullName evidence="4">CsbD family protein</fullName>
    </submittedName>
</protein>
<evidence type="ECO:0000256" key="2">
    <source>
        <dbReference type="SAM" id="MobiDB-lite"/>
    </source>
</evidence>
<dbReference type="EMBL" id="CP001854">
    <property type="protein sequence ID" value="ADB49407.1"/>
    <property type="molecule type" value="Genomic_DNA"/>
</dbReference>
<accession>D3FBN8</accession>
<evidence type="ECO:0000313" key="5">
    <source>
        <dbReference type="Proteomes" id="UP000008229"/>
    </source>
</evidence>
<name>D3FBN8_CONWI</name>
<evidence type="ECO:0000259" key="3">
    <source>
        <dbReference type="Pfam" id="PF05532"/>
    </source>
</evidence>
<dbReference type="eggNOG" id="COG3237">
    <property type="taxonomic scope" value="Bacteria"/>
</dbReference>
<gene>
    <name evidence="4" type="ordered locus">Cwoe_0974</name>
</gene>
<dbReference type="RefSeq" id="WP_012932460.1">
    <property type="nucleotide sequence ID" value="NC_013739.1"/>
</dbReference>
<dbReference type="Pfam" id="PF05532">
    <property type="entry name" value="CsbD"/>
    <property type="match status" value="1"/>
</dbReference>
<feature type="compositionally biased region" description="Basic and acidic residues" evidence="2">
    <location>
        <begin position="1"/>
        <end position="11"/>
    </location>
</feature>
<reference evidence="4 5" key="1">
    <citation type="journal article" date="2010" name="Stand. Genomic Sci.">
        <title>Complete genome sequence of Conexibacter woesei type strain (ID131577).</title>
        <authorList>
            <person name="Pukall R."/>
            <person name="Lapidus A."/>
            <person name="Glavina Del Rio T."/>
            <person name="Copeland A."/>
            <person name="Tice H."/>
            <person name="Cheng J.-F."/>
            <person name="Lucas S."/>
            <person name="Chen F."/>
            <person name="Nolan M."/>
            <person name="Bruce D."/>
            <person name="Goodwin L."/>
            <person name="Pitluck S."/>
            <person name="Mavromatis K."/>
            <person name="Ivanova N."/>
            <person name="Ovchinnikova G."/>
            <person name="Pati A."/>
            <person name="Chen A."/>
            <person name="Palaniappan K."/>
            <person name="Land M."/>
            <person name="Hauser L."/>
            <person name="Chang Y.-J."/>
            <person name="Jeffries C.D."/>
            <person name="Chain P."/>
            <person name="Meincke L."/>
            <person name="Sims D."/>
            <person name="Brettin T."/>
            <person name="Detter J.C."/>
            <person name="Rohde M."/>
            <person name="Goeker M."/>
            <person name="Bristow J."/>
            <person name="Eisen J.A."/>
            <person name="Markowitz V."/>
            <person name="Kyrpides N.C."/>
            <person name="Klenk H.-P."/>
            <person name="Hugenholtz P."/>
        </authorList>
    </citation>
    <scope>NUCLEOTIDE SEQUENCE [LARGE SCALE GENOMIC DNA]</scope>
    <source>
        <strain evidence="5">DSM 14684 / CIP 108061 / JCM 11494 / NBRC 100937 / ID131577</strain>
    </source>
</reference>
<sequence>MADDGSVDRLKGNVKKAAGELTDDEGLKNEGRVDKAEGGIKGKIDEAADKLRHALHRDK</sequence>
<dbReference type="KEGG" id="cwo:Cwoe_0974"/>
<comment type="similarity">
    <text evidence="1">Belongs to the UPF0337 (CsbD) family.</text>
</comment>
<organism evidence="4 5">
    <name type="scientific">Conexibacter woesei (strain DSM 14684 / CCUG 47730 / CIP 108061 / JCM 11494 / NBRC 100937 / ID131577)</name>
    <dbReference type="NCBI Taxonomy" id="469383"/>
    <lineage>
        <taxon>Bacteria</taxon>
        <taxon>Bacillati</taxon>
        <taxon>Actinomycetota</taxon>
        <taxon>Thermoleophilia</taxon>
        <taxon>Solirubrobacterales</taxon>
        <taxon>Conexibacteraceae</taxon>
        <taxon>Conexibacter</taxon>
    </lineage>
</organism>
<dbReference type="HOGENOM" id="CLU_135567_0_3_11"/>
<feature type="compositionally biased region" description="Basic and acidic residues" evidence="2">
    <location>
        <begin position="25"/>
        <end position="36"/>
    </location>
</feature>
<dbReference type="Proteomes" id="UP000008229">
    <property type="component" value="Chromosome"/>
</dbReference>
<dbReference type="InterPro" id="IPR036629">
    <property type="entry name" value="YjbJ_sf"/>
</dbReference>
<evidence type="ECO:0000313" key="4">
    <source>
        <dbReference type="EMBL" id="ADB49407.1"/>
    </source>
</evidence>
<dbReference type="SUPFAM" id="SSF69047">
    <property type="entry name" value="Hypothetical protein YjbJ"/>
    <property type="match status" value="1"/>
</dbReference>
<feature type="region of interest" description="Disordered" evidence="2">
    <location>
        <begin position="1"/>
        <end position="36"/>
    </location>
</feature>
<keyword evidence="5" id="KW-1185">Reference proteome</keyword>
<proteinExistence type="inferred from homology"/>
<evidence type="ECO:0000256" key="1">
    <source>
        <dbReference type="ARBA" id="ARBA00009129"/>
    </source>
</evidence>
<dbReference type="OrthoDB" id="2143260at2"/>
<feature type="domain" description="CsbD-like" evidence="3">
    <location>
        <begin position="4"/>
        <end position="52"/>
    </location>
</feature>
<dbReference type="STRING" id="469383.Cwoe_0974"/>
<reference evidence="5" key="2">
    <citation type="submission" date="2010-01" db="EMBL/GenBank/DDBJ databases">
        <title>The complete genome of Conexibacter woesei DSM 14684.</title>
        <authorList>
            <consortium name="US DOE Joint Genome Institute (JGI-PGF)"/>
            <person name="Lucas S."/>
            <person name="Copeland A."/>
            <person name="Lapidus A."/>
            <person name="Glavina del Rio T."/>
            <person name="Dalin E."/>
            <person name="Tice H."/>
            <person name="Bruce D."/>
            <person name="Goodwin L."/>
            <person name="Pitluck S."/>
            <person name="Kyrpides N."/>
            <person name="Mavromatis K."/>
            <person name="Ivanova N."/>
            <person name="Mikhailova N."/>
            <person name="Chertkov O."/>
            <person name="Brettin T."/>
            <person name="Detter J.C."/>
            <person name="Han C."/>
            <person name="Larimer F."/>
            <person name="Land M."/>
            <person name="Hauser L."/>
            <person name="Markowitz V."/>
            <person name="Cheng J.-F."/>
            <person name="Hugenholtz P."/>
            <person name="Woyke T."/>
            <person name="Wu D."/>
            <person name="Pukall R."/>
            <person name="Steenblock K."/>
            <person name="Schneider S."/>
            <person name="Klenk H.-P."/>
            <person name="Eisen J.A."/>
        </authorList>
    </citation>
    <scope>NUCLEOTIDE SEQUENCE [LARGE SCALE GENOMIC DNA]</scope>
    <source>
        <strain evidence="5">DSM 14684 / CIP 108061 / JCM 11494 / NBRC 100937 / ID131577</strain>
    </source>
</reference>